<organism evidence="1 2">
    <name type="scientific">Spirulina subsalsa FACHB-351</name>
    <dbReference type="NCBI Taxonomy" id="234711"/>
    <lineage>
        <taxon>Bacteria</taxon>
        <taxon>Bacillati</taxon>
        <taxon>Cyanobacteriota</taxon>
        <taxon>Cyanophyceae</taxon>
        <taxon>Spirulinales</taxon>
        <taxon>Spirulinaceae</taxon>
        <taxon>Spirulina</taxon>
    </lineage>
</organism>
<proteinExistence type="predicted"/>
<dbReference type="Gene3D" id="3.30.450.40">
    <property type="match status" value="1"/>
</dbReference>
<dbReference type="SUPFAM" id="SSF55781">
    <property type="entry name" value="GAF domain-like"/>
    <property type="match status" value="1"/>
</dbReference>
<accession>A0ABT3L3W2</accession>
<gene>
    <name evidence="1" type="ORF">K4A83_07970</name>
</gene>
<reference evidence="1 2" key="1">
    <citation type="submission" date="2021-08" db="EMBL/GenBank/DDBJ databases">
        <title>Draft genome sequence of Spirulina subsalsa with high tolerance to salinity and hype-accumulation of phycocyanin.</title>
        <authorList>
            <person name="Pei H."/>
            <person name="Jiang L."/>
        </authorList>
    </citation>
    <scope>NUCLEOTIDE SEQUENCE [LARGE SCALE GENOMIC DNA]</scope>
    <source>
        <strain evidence="1 2">FACHB-351</strain>
    </source>
</reference>
<comment type="caution">
    <text evidence="1">The sequence shown here is derived from an EMBL/GenBank/DDBJ whole genome shotgun (WGS) entry which is preliminary data.</text>
</comment>
<keyword evidence="2" id="KW-1185">Reference proteome</keyword>
<evidence type="ECO:0000313" key="2">
    <source>
        <dbReference type="Proteomes" id="UP001526426"/>
    </source>
</evidence>
<sequence length="669" mass="78294">MASIQHFLPKLEKSPDAIMEYWLTETEQQSKLLQAVLDPHNFKILYANDQFCYWSGIAEEGGDFRDQDFCLFDLFADFEIETQQALYRRHIFPLILRDIYGIEPPQWRLSDEPHVVTFYNEVTEEKHYIQFWLRSEHLRVERIDPELDEFGEIDWENQVSLPSQLLEERIQWSNYRVRGQLLWEGFEITRQETIRRLMDLLISCESMFEQDTFCAFGDQMRSLFHAETLAILSLQQGQVQFLICNRKQLDTHDFDSLDDFPGSHFLRAAEGNRVWNVPNLEQDHPTVLEEYLLDKGCGSLLLIPLRLPLSEMEEGKAGQLLGVVAMGSQRANNFEQIDACHAEELIPALRMALREATGEKLARVHPSVEWRFRQEAERRSLGMASEPIVFAQVYPLYGMSDIRGSSQERNRAIQEDLVAQFQSALELVESALEFKAIAFLEQLKLDLLAYLERLQGGIQVEDETTALQYLRQHIEVYFDYFRQCGEKTERQVREYLEACGNEHHCIYTSRDRYDQQINQLNHHLRETWDKWQSRMQDIFPHYCDLQVSDGIDHMVYVGSSIHEGFSPFHLHSLRYEQLRALCDCDSQKSIVLNKSAGNIWGKWRNCPPTVMSGYNIPYFVPMKPTTSPNCGNFFILPNVWEWNISGFVSCKIRSDKKSNPCYYLPSKSF</sequence>
<protein>
    <submittedName>
        <fullName evidence="1">GAF domain-containing protein</fullName>
    </submittedName>
</protein>
<evidence type="ECO:0000313" key="1">
    <source>
        <dbReference type="EMBL" id="MCW6036208.1"/>
    </source>
</evidence>
<dbReference type="Proteomes" id="UP001526426">
    <property type="component" value="Unassembled WGS sequence"/>
</dbReference>
<name>A0ABT3L3W2_9CYAN</name>
<dbReference type="InterPro" id="IPR029016">
    <property type="entry name" value="GAF-like_dom_sf"/>
</dbReference>
<dbReference type="RefSeq" id="WP_265263951.1">
    <property type="nucleotide sequence ID" value="NZ_JAIHOM010000030.1"/>
</dbReference>
<dbReference type="EMBL" id="JAIHOM010000030">
    <property type="protein sequence ID" value="MCW6036208.1"/>
    <property type="molecule type" value="Genomic_DNA"/>
</dbReference>